<dbReference type="InterPro" id="IPR050090">
    <property type="entry name" value="Tyrosine_recombinase_XerCD"/>
</dbReference>
<evidence type="ECO:0000256" key="3">
    <source>
        <dbReference type="ARBA" id="ARBA00023172"/>
    </source>
</evidence>
<dbReference type="Gene3D" id="1.10.443.10">
    <property type="entry name" value="Intergrase catalytic core"/>
    <property type="match status" value="1"/>
</dbReference>
<feature type="domain" description="Core-binding (CB)" evidence="7">
    <location>
        <begin position="92"/>
        <end position="173"/>
    </location>
</feature>
<dbReference type="Proteomes" id="UP000241848">
    <property type="component" value="Unassembled WGS sequence"/>
</dbReference>
<evidence type="ECO:0000259" key="6">
    <source>
        <dbReference type="PROSITE" id="PS51898"/>
    </source>
</evidence>
<evidence type="ECO:0000313" key="8">
    <source>
        <dbReference type="EMBL" id="PSR23871.1"/>
    </source>
</evidence>
<keyword evidence="2 4" id="KW-0238">DNA-binding</keyword>
<dbReference type="InterPro" id="IPR013762">
    <property type="entry name" value="Integrase-like_cat_sf"/>
</dbReference>
<dbReference type="AlphaFoldDB" id="A0A2T2WNP9"/>
<feature type="domain" description="Tyr recombinase" evidence="6">
    <location>
        <begin position="194"/>
        <end position="392"/>
    </location>
</feature>
<protein>
    <submittedName>
        <fullName evidence="8">Site-specific integrase</fullName>
    </submittedName>
</protein>
<evidence type="ECO:0000313" key="9">
    <source>
        <dbReference type="Proteomes" id="UP000241848"/>
    </source>
</evidence>
<dbReference type="SUPFAM" id="SSF56349">
    <property type="entry name" value="DNA breaking-rejoining enzymes"/>
    <property type="match status" value="1"/>
</dbReference>
<dbReference type="GO" id="GO:0003677">
    <property type="term" value="F:DNA binding"/>
    <property type="evidence" value="ECO:0007669"/>
    <property type="project" value="UniProtKB-UniRule"/>
</dbReference>
<dbReference type="GO" id="GO:0015074">
    <property type="term" value="P:DNA integration"/>
    <property type="evidence" value="ECO:0007669"/>
    <property type="project" value="InterPro"/>
</dbReference>
<dbReference type="EMBL" id="PXYV01000002">
    <property type="protein sequence ID" value="PSR23871.1"/>
    <property type="molecule type" value="Genomic_DNA"/>
</dbReference>
<dbReference type="PANTHER" id="PTHR30349:SF41">
    <property type="entry name" value="INTEGRASE_RECOMBINASE PROTEIN MJ0367-RELATED"/>
    <property type="match status" value="1"/>
</dbReference>
<feature type="region of interest" description="Disordered" evidence="5">
    <location>
        <begin position="1"/>
        <end position="42"/>
    </location>
</feature>
<reference evidence="8 9" key="1">
    <citation type="journal article" date="2014" name="BMC Genomics">
        <title>Comparison of environmental and isolate Sulfobacillus genomes reveals diverse carbon, sulfur, nitrogen, and hydrogen metabolisms.</title>
        <authorList>
            <person name="Justice N.B."/>
            <person name="Norman A."/>
            <person name="Brown C.T."/>
            <person name="Singh A."/>
            <person name="Thomas B.C."/>
            <person name="Banfield J.F."/>
        </authorList>
    </citation>
    <scope>NUCLEOTIDE SEQUENCE [LARGE SCALE GENOMIC DNA]</scope>
    <source>
        <strain evidence="8">AMDSBA3</strain>
    </source>
</reference>
<dbReference type="PANTHER" id="PTHR30349">
    <property type="entry name" value="PHAGE INTEGRASE-RELATED"/>
    <property type="match status" value="1"/>
</dbReference>
<evidence type="ECO:0000256" key="5">
    <source>
        <dbReference type="SAM" id="MobiDB-lite"/>
    </source>
</evidence>
<sequence>MPAGHRQIPGTGLAGSVKGAHRVPKRPKEPHAKDPRKLASGRWQARVTYYDPETGKRHETSATFATEREAKKWSREQEMAYRANPHRTPADQTLAEFFADWLKTVEARGLAAKTVRDYRQMAAHPLNAFGHKALNKVTPWDIQQLYTAMAESHSSRTINYVHTVLKRALADAVDWGLIVSNPAAKAKAPRGQRQPVEILTPDEARQLLDATRGTRWHTLWALMLHTGLRPGEAIAIRWQDIQWDAQTLRVMQAVSGDGSRKILGPTKTERSTRPIALGSHMMALLRAWQAEQALQREVAGTQWEDHDLVFCTRTGSLLSPRNVARAFKQDLQRAGLPTTLHPHCLRHTMASHWLAAGQSIKVVSERLGHTSVAFTLQTYAHLLPTQQAAAAEAMDRWLLDEPSPRHPHEK</sequence>
<gene>
    <name evidence="8" type="ORF">C7B45_00865</name>
</gene>
<dbReference type="Pfam" id="PF00589">
    <property type="entry name" value="Phage_integrase"/>
    <property type="match status" value="1"/>
</dbReference>
<dbReference type="InterPro" id="IPR010998">
    <property type="entry name" value="Integrase_recombinase_N"/>
</dbReference>
<dbReference type="Gene3D" id="1.10.150.130">
    <property type="match status" value="1"/>
</dbReference>
<dbReference type="InterPro" id="IPR058717">
    <property type="entry name" value="Phage_L5_Integrase_N"/>
</dbReference>
<dbReference type="PROSITE" id="PS51898">
    <property type="entry name" value="TYR_RECOMBINASE"/>
    <property type="match status" value="1"/>
</dbReference>
<comment type="similarity">
    <text evidence="1">Belongs to the 'phage' integrase family.</text>
</comment>
<dbReference type="GO" id="GO:0006310">
    <property type="term" value="P:DNA recombination"/>
    <property type="evidence" value="ECO:0007669"/>
    <property type="project" value="UniProtKB-KW"/>
</dbReference>
<dbReference type="InterPro" id="IPR044068">
    <property type="entry name" value="CB"/>
</dbReference>
<evidence type="ECO:0000256" key="2">
    <source>
        <dbReference type="ARBA" id="ARBA00023125"/>
    </source>
</evidence>
<dbReference type="Pfam" id="PF26003">
    <property type="entry name" value="Integrase_N_phage"/>
    <property type="match status" value="1"/>
</dbReference>
<dbReference type="InterPro" id="IPR002104">
    <property type="entry name" value="Integrase_catalytic"/>
</dbReference>
<organism evidence="8 9">
    <name type="scientific">Sulfobacillus acidophilus</name>
    <dbReference type="NCBI Taxonomy" id="53633"/>
    <lineage>
        <taxon>Bacteria</taxon>
        <taxon>Bacillati</taxon>
        <taxon>Bacillota</taxon>
        <taxon>Clostridia</taxon>
        <taxon>Eubacteriales</taxon>
        <taxon>Clostridiales Family XVII. Incertae Sedis</taxon>
        <taxon>Sulfobacillus</taxon>
    </lineage>
</organism>
<evidence type="ECO:0000259" key="7">
    <source>
        <dbReference type="PROSITE" id="PS51900"/>
    </source>
</evidence>
<dbReference type="InterPro" id="IPR011010">
    <property type="entry name" value="DNA_brk_join_enz"/>
</dbReference>
<feature type="compositionally biased region" description="Basic and acidic residues" evidence="5">
    <location>
        <begin position="26"/>
        <end position="37"/>
    </location>
</feature>
<evidence type="ECO:0000256" key="1">
    <source>
        <dbReference type="ARBA" id="ARBA00008857"/>
    </source>
</evidence>
<comment type="caution">
    <text evidence="8">The sequence shown here is derived from an EMBL/GenBank/DDBJ whole genome shotgun (WGS) entry which is preliminary data.</text>
</comment>
<name>A0A2T2WNP9_9FIRM</name>
<dbReference type="CDD" id="cd01189">
    <property type="entry name" value="INT_ICEBs1_C_like"/>
    <property type="match status" value="1"/>
</dbReference>
<proteinExistence type="inferred from homology"/>
<dbReference type="PROSITE" id="PS51900">
    <property type="entry name" value="CB"/>
    <property type="match status" value="1"/>
</dbReference>
<keyword evidence="3" id="KW-0233">DNA recombination</keyword>
<accession>A0A2T2WNP9</accession>
<evidence type="ECO:0000256" key="4">
    <source>
        <dbReference type="PROSITE-ProRule" id="PRU01248"/>
    </source>
</evidence>